<protein>
    <recommendedName>
        <fullName evidence="7">FAD-binding domain-containing protein</fullName>
    </recommendedName>
</protein>
<evidence type="ECO:0000313" key="9">
    <source>
        <dbReference type="Proteomes" id="UP001265746"/>
    </source>
</evidence>
<accession>A0AAD9SBD1</accession>
<reference evidence="8" key="1">
    <citation type="submission" date="2023-06" db="EMBL/GenBank/DDBJ databases">
        <authorList>
            <person name="Noh H."/>
        </authorList>
    </citation>
    <scope>NUCLEOTIDE SEQUENCE</scope>
    <source>
        <strain evidence="8">DUCC20226</strain>
    </source>
</reference>
<dbReference type="InterPro" id="IPR036188">
    <property type="entry name" value="FAD/NAD-bd_sf"/>
</dbReference>
<dbReference type="Proteomes" id="UP001265746">
    <property type="component" value="Unassembled WGS sequence"/>
</dbReference>
<feature type="domain" description="FAD-binding" evidence="7">
    <location>
        <begin position="373"/>
        <end position="486"/>
    </location>
</feature>
<dbReference type="InterPro" id="IPR050562">
    <property type="entry name" value="FAD_mOase_fung"/>
</dbReference>
<dbReference type="AlphaFoldDB" id="A0AAD9SBD1"/>
<dbReference type="PANTHER" id="PTHR47356">
    <property type="entry name" value="FAD-DEPENDENT MONOOXYGENASE ASQG-RELATED"/>
    <property type="match status" value="1"/>
</dbReference>
<evidence type="ECO:0000256" key="2">
    <source>
        <dbReference type="ARBA" id="ARBA00007992"/>
    </source>
</evidence>
<organism evidence="8 9">
    <name type="scientific">Phomopsis amygdali</name>
    <name type="common">Fusicoccum amygdali</name>
    <dbReference type="NCBI Taxonomy" id="1214568"/>
    <lineage>
        <taxon>Eukaryota</taxon>
        <taxon>Fungi</taxon>
        <taxon>Dikarya</taxon>
        <taxon>Ascomycota</taxon>
        <taxon>Pezizomycotina</taxon>
        <taxon>Sordariomycetes</taxon>
        <taxon>Sordariomycetidae</taxon>
        <taxon>Diaporthales</taxon>
        <taxon>Diaporthaceae</taxon>
        <taxon>Diaporthe</taxon>
    </lineage>
</organism>
<evidence type="ECO:0000256" key="4">
    <source>
        <dbReference type="ARBA" id="ARBA00022827"/>
    </source>
</evidence>
<feature type="region of interest" description="Disordered" evidence="6">
    <location>
        <begin position="53"/>
        <end position="74"/>
    </location>
</feature>
<evidence type="ECO:0000256" key="5">
    <source>
        <dbReference type="ARBA" id="ARBA00023002"/>
    </source>
</evidence>
<evidence type="ECO:0000259" key="7">
    <source>
        <dbReference type="Pfam" id="PF01494"/>
    </source>
</evidence>
<dbReference type="Gene3D" id="3.50.50.60">
    <property type="entry name" value="FAD/NAD(P)-binding domain"/>
    <property type="match status" value="1"/>
</dbReference>
<keyword evidence="5" id="KW-0560">Oxidoreductase</keyword>
<comment type="cofactor">
    <cofactor evidence="1">
        <name>FAD</name>
        <dbReference type="ChEBI" id="CHEBI:57692"/>
    </cofactor>
</comment>
<evidence type="ECO:0000256" key="3">
    <source>
        <dbReference type="ARBA" id="ARBA00022630"/>
    </source>
</evidence>
<dbReference type="GO" id="GO:0071949">
    <property type="term" value="F:FAD binding"/>
    <property type="evidence" value="ECO:0007669"/>
    <property type="project" value="InterPro"/>
</dbReference>
<keyword evidence="9" id="KW-1185">Reference proteome</keyword>
<dbReference type="EMBL" id="JAUJFL010000005">
    <property type="protein sequence ID" value="KAK2603057.1"/>
    <property type="molecule type" value="Genomic_DNA"/>
</dbReference>
<dbReference type="SUPFAM" id="SSF51905">
    <property type="entry name" value="FAD/NAD(P)-binding domain"/>
    <property type="match status" value="1"/>
</dbReference>
<dbReference type="PANTHER" id="PTHR47356:SF2">
    <property type="entry name" value="FAD-BINDING DOMAIN-CONTAINING PROTEIN-RELATED"/>
    <property type="match status" value="1"/>
</dbReference>
<dbReference type="GO" id="GO:0004497">
    <property type="term" value="F:monooxygenase activity"/>
    <property type="evidence" value="ECO:0007669"/>
    <property type="project" value="InterPro"/>
</dbReference>
<keyword evidence="4" id="KW-0274">FAD</keyword>
<comment type="caution">
    <text evidence="8">The sequence shown here is derived from an EMBL/GenBank/DDBJ whole genome shotgun (WGS) entry which is preliminary data.</text>
</comment>
<evidence type="ECO:0000313" key="8">
    <source>
        <dbReference type="EMBL" id="KAK2603057.1"/>
    </source>
</evidence>
<keyword evidence="3" id="KW-0285">Flavoprotein</keyword>
<dbReference type="InterPro" id="IPR002938">
    <property type="entry name" value="FAD-bd"/>
</dbReference>
<dbReference type="PRINTS" id="PR00420">
    <property type="entry name" value="RNGMNOXGNASE"/>
</dbReference>
<evidence type="ECO:0000256" key="1">
    <source>
        <dbReference type="ARBA" id="ARBA00001974"/>
    </source>
</evidence>
<feature type="domain" description="FAD-binding" evidence="7">
    <location>
        <begin position="141"/>
        <end position="306"/>
    </location>
</feature>
<proteinExistence type="inferred from homology"/>
<dbReference type="Pfam" id="PF01494">
    <property type="entry name" value="FAD_binding_3"/>
    <property type="match status" value="2"/>
</dbReference>
<gene>
    <name evidence="8" type="ORF">N8I77_009541</name>
</gene>
<name>A0AAD9SBD1_PHOAM</name>
<comment type="similarity">
    <text evidence="2">Belongs to the paxM FAD-dependent monooxygenase family.</text>
</comment>
<evidence type="ECO:0000256" key="6">
    <source>
        <dbReference type="SAM" id="MobiDB-lite"/>
    </source>
</evidence>
<sequence length="609" mass="67212">MFSMKLAKLLHEGPEVIRKKFDTNSSRSIDTSNKYYSDDSIHSRNQQVIPIDTNESNADSHRADPTTHIPSITPNDNDVPLILSSSAKSDAYIDIPHSVPVLDLHPLRANPIAWATPIGTSAQTHVQNYPQTRAMKPATFRVIIVGGGPNGLALAHALHLTGIDYTLLEREPTILTDDGTPLALWPHSVRILDQLGLLDEARKHCVAMHTKHNHRADGSLRDSSDVFVRIEENHGHPWMLLDRATLLRMMWEALPEREERVYPGMEVVSVETHATGVRVTCADGCVEDGSTVVGCDGVHSLVREAVLDLRAAKKKIANRLSLTSHGSGGGNGGKVDNPMMAKYYGLIGSVSLMDGLDPGTCYETRSDPKGKTFQILAGEDMAYFIVYIRLEKPSGERTIYTDQDAEQLASTLAEHPVTDKVKFSGLWRAKRNFKMLDFHEGLAKKWYHKRVVLVSDAAHSSRPHFGLGVNTGWQGVVELTNGLRRLLLRTDGGYAPDTASIKRVFGEYQARREDLARSAAQLSALYARAVAGQGLRSRFCDWAVPAIAGDIVRSGITLDFVDKGSYREGKGKWIHPRRRAGAASTDEAEERMGRLVWVYPGIPISIRAT</sequence>